<dbReference type="InterPro" id="IPR036388">
    <property type="entry name" value="WH-like_DNA-bd_sf"/>
</dbReference>
<dbReference type="EMBL" id="JACMSE010000003">
    <property type="protein sequence ID" value="MBC2889098.1"/>
    <property type="molecule type" value="Genomic_DNA"/>
</dbReference>
<dbReference type="Proteomes" id="UP000587396">
    <property type="component" value="Unassembled WGS sequence"/>
</dbReference>
<dbReference type="Pfam" id="PF00196">
    <property type="entry name" value="GerE"/>
    <property type="match status" value="1"/>
</dbReference>
<feature type="transmembrane region" description="Helical" evidence="4">
    <location>
        <begin position="172"/>
        <end position="193"/>
    </location>
</feature>
<evidence type="ECO:0000256" key="4">
    <source>
        <dbReference type="SAM" id="Phobius"/>
    </source>
</evidence>
<feature type="transmembrane region" description="Helical" evidence="4">
    <location>
        <begin position="365"/>
        <end position="385"/>
    </location>
</feature>
<name>A0A842JGT5_9ACTN</name>
<keyword evidence="2" id="KW-0238">DNA-binding</keyword>
<gene>
    <name evidence="6" type="ORF">H7313_07015</name>
</gene>
<feature type="transmembrane region" description="Helical" evidence="4">
    <location>
        <begin position="242"/>
        <end position="262"/>
    </location>
</feature>
<feature type="transmembrane region" description="Helical" evidence="4">
    <location>
        <begin position="119"/>
        <end position="142"/>
    </location>
</feature>
<proteinExistence type="predicted"/>
<dbReference type="SUPFAM" id="SSF46894">
    <property type="entry name" value="C-terminal effector domain of the bipartite response regulators"/>
    <property type="match status" value="1"/>
</dbReference>
<protein>
    <submittedName>
        <fullName evidence="6">Helix-turn-helix transcriptional regulator</fullName>
    </submittedName>
</protein>
<feature type="transmembrane region" description="Helical" evidence="4">
    <location>
        <begin position="149"/>
        <end position="166"/>
    </location>
</feature>
<evidence type="ECO:0000256" key="1">
    <source>
        <dbReference type="ARBA" id="ARBA00023015"/>
    </source>
</evidence>
<feature type="transmembrane region" description="Helical" evidence="4">
    <location>
        <begin position="89"/>
        <end position="113"/>
    </location>
</feature>
<keyword evidence="4" id="KW-1133">Transmembrane helix</keyword>
<dbReference type="InterPro" id="IPR000792">
    <property type="entry name" value="Tscrpt_reg_LuxR_C"/>
</dbReference>
<keyword evidence="4" id="KW-0812">Transmembrane</keyword>
<dbReference type="GO" id="GO:0003677">
    <property type="term" value="F:DNA binding"/>
    <property type="evidence" value="ECO:0007669"/>
    <property type="project" value="UniProtKB-KW"/>
</dbReference>
<feature type="transmembrane region" description="Helical" evidence="4">
    <location>
        <begin position="299"/>
        <end position="319"/>
    </location>
</feature>
<feature type="transmembrane region" description="Helical" evidence="4">
    <location>
        <begin position="274"/>
        <end position="293"/>
    </location>
</feature>
<dbReference type="PANTHER" id="PTHR44688">
    <property type="entry name" value="DNA-BINDING TRANSCRIPTIONAL ACTIVATOR DEVR_DOSR"/>
    <property type="match status" value="1"/>
</dbReference>
<evidence type="ECO:0000256" key="3">
    <source>
        <dbReference type="ARBA" id="ARBA00023163"/>
    </source>
</evidence>
<feature type="transmembrane region" description="Helical" evidence="4">
    <location>
        <begin position="214"/>
        <end position="236"/>
    </location>
</feature>
<dbReference type="Gene3D" id="1.10.10.10">
    <property type="entry name" value="Winged helix-like DNA-binding domain superfamily/Winged helix DNA-binding domain"/>
    <property type="match status" value="1"/>
</dbReference>
<keyword evidence="7" id="KW-1185">Reference proteome</keyword>
<dbReference type="PROSITE" id="PS50043">
    <property type="entry name" value="HTH_LUXR_2"/>
    <property type="match status" value="1"/>
</dbReference>
<dbReference type="PROSITE" id="PS00622">
    <property type="entry name" value="HTH_LUXR_1"/>
    <property type="match status" value="1"/>
</dbReference>
<evidence type="ECO:0000313" key="7">
    <source>
        <dbReference type="Proteomes" id="UP000587396"/>
    </source>
</evidence>
<keyword evidence="1" id="KW-0805">Transcription regulation</keyword>
<dbReference type="SMART" id="SM00421">
    <property type="entry name" value="HTH_LUXR"/>
    <property type="match status" value="1"/>
</dbReference>
<sequence>MGASPAVSCPERTHTPGDLLSTYILAGLGFACLIGWELSAVFGPSLALLSFCDMREAAALRIVSVLTLAATFGFYAWKADWVFEHRNRFLTVGSLLALVAVANTVANLAFSGIPLAVSVAAWALFGFAQGSIMMYWCVFFSLIPTRRTAVSIGLGSALGTLMFVFANASDALWMNLAEIALLIIGSVTLVAFLSTRIPPDRILPVSAFHRTSVLTVPASLSVACHGAVYGFMAIALCSMGPVAALVGGASGLVGGGFALLWGYLGPKVDIDTGVVQRISLPFLVAGVLLFPLFEGVGRMVCGCLVITALAHASIIAWYSTSIDNYEFRLHPVDRFALREAPNWVGFLLGSIIAYVFIFTVHIDGWAYDLAMAVFALVVVVAFSVYGGNESQTKKRLNALLTPAPVEALVSGGGVQGEDAPTAPPRSFKQRCERASEQYGLTPREDEVFFLLAKGRNAEYIAEQLVVSPATVKSHIYHIYRKLGINSQQHLMNIVDDCEEE</sequence>
<evidence type="ECO:0000256" key="2">
    <source>
        <dbReference type="ARBA" id="ARBA00023125"/>
    </source>
</evidence>
<dbReference type="GO" id="GO:0006355">
    <property type="term" value="P:regulation of DNA-templated transcription"/>
    <property type="evidence" value="ECO:0007669"/>
    <property type="project" value="InterPro"/>
</dbReference>
<evidence type="ECO:0000259" key="5">
    <source>
        <dbReference type="PROSITE" id="PS50043"/>
    </source>
</evidence>
<dbReference type="PANTHER" id="PTHR44688:SF16">
    <property type="entry name" value="DNA-BINDING TRANSCRIPTIONAL ACTIVATOR DEVR_DOSR"/>
    <property type="match status" value="1"/>
</dbReference>
<dbReference type="RefSeq" id="WP_080144767.1">
    <property type="nucleotide sequence ID" value="NZ_JACMSE010000003.1"/>
</dbReference>
<dbReference type="PRINTS" id="PR00038">
    <property type="entry name" value="HTHLUXR"/>
</dbReference>
<comment type="caution">
    <text evidence="6">The sequence shown here is derived from an EMBL/GenBank/DDBJ whole genome shotgun (WGS) entry which is preliminary data.</text>
</comment>
<feature type="domain" description="HTH luxR-type" evidence="5">
    <location>
        <begin position="433"/>
        <end position="498"/>
    </location>
</feature>
<accession>A0A842JGT5</accession>
<feature type="transmembrane region" description="Helical" evidence="4">
    <location>
        <begin position="340"/>
        <end position="359"/>
    </location>
</feature>
<keyword evidence="3" id="KW-0804">Transcription</keyword>
<dbReference type="AlphaFoldDB" id="A0A842JGT5"/>
<feature type="transmembrane region" description="Helical" evidence="4">
    <location>
        <begin position="58"/>
        <end position="77"/>
    </location>
</feature>
<keyword evidence="4" id="KW-0472">Membrane</keyword>
<feature type="transmembrane region" description="Helical" evidence="4">
    <location>
        <begin position="20"/>
        <end position="38"/>
    </location>
</feature>
<dbReference type="CDD" id="cd06170">
    <property type="entry name" value="LuxR_C_like"/>
    <property type="match status" value="1"/>
</dbReference>
<dbReference type="InterPro" id="IPR016032">
    <property type="entry name" value="Sig_transdc_resp-reg_C-effctor"/>
</dbReference>
<reference evidence="6 7" key="1">
    <citation type="submission" date="2020-08" db="EMBL/GenBank/DDBJ databases">
        <authorList>
            <person name="Liu C."/>
            <person name="Sun Q."/>
        </authorList>
    </citation>
    <scope>NUCLEOTIDE SEQUENCE [LARGE SCALE GENOMIC DNA]</scope>
    <source>
        <strain evidence="6 7">N22</strain>
    </source>
</reference>
<organism evidence="6 7">
    <name type="scientific">Gordonibacter massiliensis</name>
    <name type="common">ex Traore et al. 2017</name>
    <dbReference type="NCBI Taxonomy" id="1841863"/>
    <lineage>
        <taxon>Bacteria</taxon>
        <taxon>Bacillati</taxon>
        <taxon>Actinomycetota</taxon>
        <taxon>Coriobacteriia</taxon>
        <taxon>Eggerthellales</taxon>
        <taxon>Eggerthellaceae</taxon>
        <taxon>Gordonibacter</taxon>
    </lineage>
</organism>
<evidence type="ECO:0000313" key="6">
    <source>
        <dbReference type="EMBL" id="MBC2889098.1"/>
    </source>
</evidence>